<protein>
    <submittedName>
        <fullName evidence="1">Uncharacterized protein</fullName>
    </submittedName>
</protein>
<dbReference type="Proteomes" id="UP001153365">
    <property type="component" value="Unassembled WGS sequence"/>
</dbReference>
<name>A0AAV0BGS9_PHAPC</name>
<comment type="caution">
    <text evidence="1">The sequence shown here is derived from an EMBL/GenBank/DDBJ whole genome shotgun (WGS) entry which is preliminary data.</text>
</comment>
<evidence type="ECO:0000313" key="2">
    <source>
        <dbReference type="Proteomes" id="UP001153365"/>
    </source>
</evidence>
<accession>A0AAV0BGS9</accession>
<evidence type="ECO:0000313" key="1">
    <source>
        <dbReference type="EMBL" id="CAH7686499.1"/>
    </source>
</evidence>
<dbReference type="AlphaFoldDB" id="A0AAV0BGS9"/>
<reference evidence="1" key="1">
    <citation type="submission" date="2022-06" db="EMBL/GenBank/DDBJ databases">
        <authorList>
            <consortium name="SYNGENTA / RWTH Aachen University"/>
        </authorList>
    </citation>
    <scope>NUCLEOTIDE SEQUENCE</scope>
</reference>
<gene>
    <name evidence="1" type="ORF">PPACK8108_LOCUS21152</name>
</gene>
<organism evidence="1 2">
    <name type="scientific">Phakopsora pachyrhizi</name>
    <name type="common">Asian soybean rust disease fungus</name>
    <dbReference type="NCBI Taxonomy" id="170000"/>
    <lineage>
        <taxon>Eukaryota</taxon>
        <taxon>Fungi</taxon>
        <taxon>Dikarya</taxon>
        <taxon>Basidiomycota</taxon>
        <taxon>Pucciniomycotina</taxon>
        <taxon>Pucciniomycetes</taxon>
        <taxon>Pucciniales</taxon>
        <taxon>Phakopsoraceae</taxon>
        <taxon>Phakopsora</taxon>
    </lineage>
</organism>
<keyword evidence="2" id="KW-1185">Reference proteome</keyword>
<dbReference type="EMBL" id="CALTRL010005796">
    <property type="protein sequence ID" value="CAH7686499.1"/>
    <property type="molecule type" value="Genomic_DNA"/>
</dbReference>
<sequence length="248" mass="27643">MFAVYCPFWPKGKIGFANLEGILVVLMLARRSLVSGMQVVTYTTGSACPESHDGFPVDRGLDDVEEARGFLNVQSQKVCSVRAEVGDVKYKIEDVVDALVGLGVGEEEPGSESGSLMIWIYLEFEDRRVSNKKSIEKISKTRNKDILATWKLDWLGPIKPQSDNLQQSFSSSVTTTTKKFCSIPFENSASIFISDFSNSTIILNPLTTCDSKDFKSNSVPLNRLNLYITHNSILFISSYSKLNLTYHL</sequence>
<proteinExistence type="predicted"/>